<proteinExistence type="predicted"/>
<evidence type="ECO:0000313" key="1">
    <source>
        <dbReference type="EnsemblPlants" id="MELO3C031441.2.1"/>
    </source>
</evidence>
<dbReference type="AlphaFoldDB" id="A0A9I9EBW9"/>
<sequence>MYYFCNVYRFFVLDFNDQAMNRFIEHQMLNTFKEFRAECQRHFKTYSNPEEARANAPKLLVGRDED</sequence>
<name>A0A9I9EBW9_CUCME</name>
<protein>
    <recommendedName>
        <fullName evidence="2">CACTA en-spm transposon protein</fullName>
    </recommendedName>
</protein>
<organism evidence="1">
    <name type="scientific">Cucumis melo</name>
    <name type="common">Muskmelon</name>
    <dbReference type="NCBI Taxonomy" id="3656"/>
    <lineage>
        <taxon>Eukaryota</taxon>
        <taxon>Viridiplantae</taxon>
        <taxon>Streptophyta</taxon>
        <taxon>Embryophyta</taxon>
        <taxon>Tracheophyta</taxon>
        <taxon>Spermatophyta</taxon>
        <taxon>Magnoliopsida</taxon>
        <taxon>eudicotyledons</taxon>
        <taxon>Gunneridae</taxon>
        <taxon>Pentapetalae</taxon>
        <taxon>rosids</taxon>
        <taxon>fabids</taxon>
        <taxon>Cucurbitales</taxon>
        <taxon>Cucurbitaceae</taxon>
        <taxon>Benincaseae</taxon>
        <taxon>Cucumis</taxon>
    </lineage>
</organism>
<dbReference type="Gramene" id="MELO3C031441.2.1">
    <property type="protein sequence ID" value="MELO3C031441.2.1"/>
    <property type="gene ID" value="MELO3C031441.2"/>
</dbReference>
<evidence type="ECO:0008006" key="2">
    <source>
        <dbReference type="Google" id="ProtNLM"/>
    </source>
</evidence>
<reference evidence="1" key="1">
    <citation type="submission" date="2023-03" db="UniProtKB">
        <authorList>
            <consortium name="EnsemblPlants"/>
        </authorList>
    </citation>
    <scope>IDENTIFICATION</scope>
</reference>
<dbReference type="EnsemblPlants" id="MELO3C031441.2.1">
    <property type="protein sequence ID" value="MELO3C031441.2.1"/>
    <property type="gene ID" value="MELO3C031441.2"/>
</dbReference>
<accession>A0A9I9EBW9</accession>